<accession>A0A8X7C7M6</accession>
<feature type="region of interest" description="Disordered" evidence="2">
    <location>
        <begin position="380"/>
        <end position="402"/>
    </location>
</feature>
<feature type="region of interest" description="Disordered" evidence="2">
    <location>
        <begin position="198"/>
        <end position="224"/>
    </location>
</feature>
<organism evidence="4 5">
    <name type="scientific">Trichonephila inaurata madagascariensis</name>
    <dbReference type="NCBI Taxonomy" id="2747483"/>
    <lineage>
        <taxon>Eukaryota</taxon>
        <taxon>Metazoa</taxon>
        <taxon>Ecdysozoa</taxon>
        <taxon>Arthropoda</taxon>
        <taxon>Chelicerata</taxon>
        <taxon>Arachnida</taxon>
        <taxon>Araneae</taxon>
        <taxon>Araneomorphae</taxon>
        <taxon>Entelegynae</taxon>
        <taxon>Araneoidea</taxon>
        <taxon>Nephilidae</taxon>
        <taxon>Trichonephila</taxon>
        <taxon>Trichonephila inaurata</taxon>
    </lineage>
</organism>
<keyword evidence="1" id="KW-0175">Coiled coil</keyword>
<proteinExistence type="predicted"/>
<reference evidence="4" key="1">
    <citation type="submission" date="2020-08" db="EMBL/GenBank/DDBJ databases">
        <title>Multicomponent nature underlies the extraordinary mechanical properties of spider dragline silk.</title>
        <authorList>
            <person name="Kono N."/>
            <person name="Nakamura H."/>
            <person name="Mori M."/>
            <person name="Yoshida Y."/>
            <person name="Ohtoshi R."/>
            <person name="Malay A.D."/>
            <person name="Moran D.A.P."/>
            <person name="Tomita M."/>
            <person name="Numata K."/>
            <person name="Arakawa K."/>
        </authorList>
    </citation>
    <scope>NUCLEOTIDE SEQUENCE</scope>
</reference>
<feature type="compositionally biased region" description="Basic and acidic residues" evidence="2">
    <location>
        <begin position="198"/>
        <end position="209"/>
    </location>
</feature>
<name>A0A8X7C7M6_9ARAC</name>
<feature type="region of interest" description="Disordered" evidence="2">
    <location>
        <begin position="592"/>
        <end position="630"/>
    </location>
</feature>
<evidence type="ECO:0000313" key="5">
    <source>
        <dbReference type="Proteomes" id="UP000886998"/>
    </source>
</evidence>
<keyword evidence="5" id="KW-1185">Reference proteome</keyword>
<evidence type="ECO:0000259" key="3">
    <source>
        <dbReference type="Pfam" id="PF07744"/>
    </source>
</evidence>
<comment type="caution">
    <text evidence="4">The sequence shown here is derived from an EMBL/GenBank/DDBJ whole genome shotgun (WGS) entry which is preliminary data.</text>
</comment>
<dbReference type="Pfam" id="PF07744">
    <property type="entry name" value="SPOC"/>
    <property type="match status" value="1"/>
</dbReference>
<evidence type="ECO:0000256" key="1">
    <source>
        <dbReference type="SAM" id="Coils"/>
    </source>
</evidence>
<evidence type="ECO:0000256" key="2">
    <source>
        <dbReference type="SAM" id="MobiDB-lite"/>
    </source>
</evidence>
<feature type="region of interest" description="Disordered" evidence="2">
    <location>
        <begin position="643"/>
        <end position="686"/>
    </location>
</feature>
<dbReference type="GO" id="GO:0006351">
    <property type="term" value="P:DNA-templated transcription"/>
    <property type="evidence" value="ECO:0007669"/>
    <property type="project" value="TreeGrafter"/>
</dbReference>
<dbReference type="OrthoDB" id="1884872at2759"/>
<dbReference type="PANTHER" id="PTHR11477:SF51">
    <property type="entry name" value="PROTEIN PARTNER OF SNF, ISOFORM B"/>
    <property type="match status" value="1"/>
</dbReference>
<protein>
    <submittedName>
        <fullName evidence="4">Death-inducer obliterator 1</fullName>
    </submittedName>
</protein>
<dbReference type="EMBL" id="BMAV01010222">
    <property type="protein sequence ID" value="GFY55159.1"/>
    <property type="molecule type" value="Genomic_DNA"/>
</dbReference>
<dbReference type="GO" id="GO:0005634">
    <property type="term" value="C:nucleus"/>
    <property type="evidence" value="ECO:0007669"/>
    <property type="project" value="TreeGrafter"/>
</dbReference>
<feature type="domain" description="Spen paralogue and orthologue SPOC C-terminal" evidence="3">
    <location>
        <begin position="15"/>
        <end position="106"/>
    </location>
</feature>
<dbReference type="AlphaFoldDB" id="A0A8X7C7M6"/>
<feature type="region of interest" description="Disordered" evidence="2">
    <location>
        <begin position="114"/>
        <end position="171"/>
    </location>
</feature>
<sequence>MMQSYLSGPLNTSACGLRRDPSTFWELIIVHFQAANEEEAFGYSSFYSYLNSRKRYGVVSSYSRRIKDFYLLPLAPTSPVPMVFLPFDGPGLPSPRPHLLLGVIVRHKPKKTSIPFVPKQPSQSLTESEYSDSSYTPPDEPRSYTPPLPTAPTDDKKSSNDSANKPPCDKLKSKKTFTDVAIGKKSLFSDKELNYAKFSEEKDDDKPYDPEQEINTMPPRPKNEKNSICLQDNNESLVPATASLEKQKKILDALTREVEETDRQVNALEQLISQPEDDMVLDSPNTQSLDISSVTETGMSSFLDLPESLQDILNAVRLKRNDREEIIHEKGDVDMRIRTLFGKHFNEPKIDKIQHRNSKMLGLINPPETGVDSKKIQFTQVSTPQPEETMDESSDGGLSDPRIKLRTNFHETSAMSKEVPPANASLSEVSASKLIAHAQKQFTGETGTVVPLSNQEPNSAIEPPKMLLTSWNPGEEPPPPGIEPSERFSEENVSVNMSHAATPPVYNTAALVHDSSQHTNSTFLPQSFASFQPLLPLGFSVHTPPPNIKHFPPPPIIPSPFPPPPPPPLPMHIVPTNGSENNLIKEQWSGVQLPSHHSDGTEWPTGTSHCYETSEHQGNPMEGDSQYRPEDYYSDHFYKKDTSDRHWAKPQNFGSGTWVQHPSRRDKFENHRRGKRGSSFRRNMRK</sequence>
<dbReference type="PANTHER" id="PTHR11477">
    <property type="entry name" value="TRANSCRIPTION FACTOR S-II ZINC FINGER DOMAIN-CONTAINING PROTEIN"/>
    <property type="match status" value="1"/>
</dbReference>
<feature type="compositionally biased region" description="Basic residues" evidence="2">
    <location>
        <begin position="672"/>
        <end position="686"/>
    </location>
</feature>
<dbReference type="Proteomes" id="UP000886998">
    <property type="component" value="Unassembled WGS sequence"/>
</dbReference>
<feature type="coiled-coil region" evidence="1">
    <location>
        <begin position="244"/>
        <end position="271"/>
    </location>
</feature>
<gene>
    <name evidence="4" type="primary">Dido1</name>
    <name evidence="4" type="ORF">TNIN_89951</name>
</gene>
<evidence type="ECO:0000313" key="4">
    <source>
        <dbReference type="EMBL" id="GFY55159.1"/>
    </source>
</evidence>
<dbReference type="InterPro" id="IPR012921">
    <property type="entry name" value="SPOC_C"/>
</dbReference>
<feature type="compositionally biased region" description="Polar residues" evidence="2">
    <location>
        <begin position="120"/>
        <end position="136"/>
    </location>
</feature>